<evidence type="ECO:0000313" key="2">
    <source>
        <dbReference type="EMBL" id="MEB3345497.1"/>
    </source>
</evidence>
<organism evidence="2 3">
    <name type="scientific">Aquimarina gracilis</name>
    <dbReference type="NCBI Taxonomy" id="874422"/>
    <lineage>
        <taxon>Bacteria</taxon>
        <taxon>Pseudomonadati</taxon>
        <taxon>Bacteroidota</taxon>
        <taxon>Flavobacteriia</taxon>
        <taxon>Flavobacteriales</taxon>
        <taxon>Flavobacteriaceae</taxon>
        <taxon>Aquimarina</taxon>
    </lineage>
</organism>
<evidence type="ECO:0000256" key="1">
    <source>
        <dbReference type="SAM" id="SignalP"/>
    </source>
</evidence>
<feature type="chain" id="PRO_5045057706" evidence="1">
    <location>
        <begin position="22"/>
        <end position="1188"/>
    </location>
</feature>
<protein>
    <submittedName>
        <fullName evidence="2">RHS repeat domain-containing protein</fullName>
    </submittedName>
</protein>
<gene>
    <name evidence="2" type="ORF">U6A24_08510</name>
</gene>
<dbReference type="Gene3D" id="2.180.10.10">
    <property type="entry name" value="RHS repeat-associated core"/>
    <property type="match status" value="1"/>
</dbReference>
<dbReference type="NCBIfam" id="TIGR01643">
    <property type="entry name" value="YD_repeat_2x"/>
    <property type="match status" value="1"/>
</dbReference>
<sequence>MNKFICSLTFLLVFYTSFSQEEQGASAEFNYDQEIAKATRLPNSPEAAAFAKYGNVPVSMYTGTPSIEVPLYTLQTKEMAVPIRLTYDASGLKVEQLATWVGLGWNLQAGGVVTRNLMGRPDARYSATAAYKAHYNSETRAAMASYGTRVDGGPYPPGFIRDYFVFLDKYQDDEYDTQPDYYSFSAPGASGTFFIDYTTDLGVSMENPNIQIIPQFNTTHASYSNSNNRLLKGFTVITETGTRYEFTNRETTHHFTTKHINGVEGNFKEVYASSWFLSKIVTAVTQEEIEFVYSTAKIWDNPQNGGRTTFRSDFLNSTSSQVSCSGQLAISNDSSYQIEQFDLKEIRVNGKKRLLFTTNPTDRLDLAGKKSLKEINIYDDNLKLNKKITLNTTYFNDDLSNPTEFDLRLRLDGLTIEGYASTNDVITPTSNANAIQTYDFDYNAGSLPSRLSLAQDYWGYYNGESNSTLIPKYNDGSTLFSGANREPVLSYTQKGVLQKITYPTRGSTSFEYELHKLKPITQENTYDQSIASLTGGIDPNDTYNYLDCDDAGAAPKAVSRFFTVDEDGTYKITLRSTQTGNATTSGNFTHLAIYQSYDGDGTCRDVEFPPGSGIINRVCDNDTPPRQYCEVMNNTTIPLWEEAFGVNYTKTFTATLQTGKDYRVFLASIIEGNSVSVTIEKSKTITVTPQIGGLRVKTVRDYDNDGTQTTSKRYIYDHYKREQPESTALVHQSASFHDFRQQETVAGSGLGATTETCTMLNRYSSNLNAPVNNVVTYSTVSEVLEDDSFTVFNFHNRIEASYRRPYPVKHFLNGQVKSQSVYKADKSLLQHTIHHYDDVYLGNKRVGFTLDNYESKRQFAKISQSPQDPNMEQLEYLAMSPLGESCFGAQGIYCKPGPVSKFQPLKYSFTNHWIKNDSTITKQFYGTDSLVTKTAYHYDNLGHRLLTRILITDSKGNHVETQTFYPEDVTVTTSLGQALENETYTAIQELKRNGSNPRIAEPIQTVTTNNGSQTTLRRNFKIWNNGFIQPKTIQTAKEDDELESRLIYENYDTKGNLLEAFAQDGVHSMYIWGYDGQYPIAKIENSSYTDIPVEVQTLIDEAITASDNDTDLAKETQLLGKLKQLREHVYFENTMITTYTYDPQVGVTSMTDPRGYTMYYTYDDLGRLHHVKDAQGHLVSENKYHYKN</sequence>
<dbReference type="InterPro" id="IPR006530">
    <property type="entry name" value="YD"/>
</dbReference>
<evidence type="ECO:0000313" key="3">
    <source>
        <dbReference type="Proteomes" id="UP001327027"/>
    </source>
</evidence>
<accession>A0ABU5ZV72</accession>
<reference evidence="2 3" key="1">
    <citation type="journal article" date="2013" name="Int. J. Syst. Evol. Microbiol.">
        <title>Aquimarina gracilis sp. nov., isolated from the gut microflora of a mussel, Mytilus coruscus, and emended description of Aquimarina spongiae.</title>
        <authorList>
            <person name="Park S.C."/>
            <person name="Choe H.N."/>
            <person name="Baik K.S."/>
            <person name="Seong C.N."/>
        </authorList>
    </citation>
    <scope>NUCLEOTIDE SEQUENCE [LARGE SCALE GENOMIC DNA]</scope>
    <source>
        <strain evidence="2 3">PSC32</strain>
    </source>
</reference>
<feature type="signal peptide" evidence="1">
    <location>
        <begin position="1"/>
        <end position="21"/>
    </location>
</feature>
<keyword evidence="3" id="KW-1185">Reference proteome</keyword>
<proteinExistence type="predicted"/>
<comment type="caution">
    <text evidence="2">The sequence shown here is derived from an EMBL/GenBank/DDBJ whole genome shotgun (WGS) entry which is preliminary data.</text>
</comment>
<keyword evidence="1" id="KW-0732">Signal</keyword>
<dbReference type="EMBL" id="JAYKLX010000003">
    <property type="protein sequence ID" value="MEB3345497.1"/>
    <property type="molecule type" value="Genomic_DNA"/>
</dbReference>
<dbReference type="RefSeq" id="WP_324179522.1">
    <property type="nucleotide sequence ID" value="NZ_BAABAW010000007.1"/>
</dbReference>
<dbReference type="Proteomes" id="UP001327027">
    <property type="component" value="Unassembled WGS sequence"/>
</dbReference>
<name>A0ABU5ZV72_9FLAO</name>